<sequence length="75" mass="8805">MLSPLPQQRERVASVVHRQETVDCLRKFNARRKLKSFLYPFPLLPLALSLWFMMWCGLLTGRHPDDNACDCVQLF</sequence>
<keyword evidence="1" id="KW-0472">Membrane</keyword>
<dbReference type="AlphaFoldDB" id="A0A5B7IK94"/>
<keyword evidence="1" id="KW-1133">Transmembrane helix</keyword>
<accession>A0A5B7IK94</accession>
<gene>
    <name evidence="2" type="primary">CaMKII_1</name>
    <name evidence="2" type="ORF">E2C01_077008</name>
</gene>
<dbReference type="GO" id="GO:0016301">
    <property type="term" value="F:kinase activity"/>
    <property type="evidence" value="ECO:0007669"/>
    <property type="project" value="UniProtKB-KW"/>
</dbReference>
<dbReference type="EMBL" id="VSRR010059494">
    <property type="protein sequence ID" value="MPC82349.1"/>
    <property type="molecule type" value="Genomic_DNA"/>
</dbReference>
<name>A0A5B7IK94_PORTR</name>
<dbReference type="Proteomes" id="UP000324222">
    <property type="component" value="Unassembled WGS sequence"/>
</dbReference>
<evidence type="ECO:0000313" key="2">
    <source>
        <dbReference type="EMBL" id="MPC82349.1"/>
    </source>
</evidence>
<proteinExistence type="predicted"/>
<organism evidence="2 3">
    <name type="scientific">Portunus trituberculatus</name>
    <name type="common">Swimming crab</name>
    <name type="synonym">Neptunus trituberculatus</name>
    <dbReference type="NCBI Taxonomy" id="210409"/>
    <lineage>
        <taxon>Eukaryota</taxon>
        <taxon>Metazoa</taxon>
        <taxon>Ecdysozoa</taxon>
        <taxon>Arthropoda</taxon>
        <taxon>Crustacea</taxon>
        <taxon>Multicrustacea</taxon>
        <taxon>Malacostraca</taxon>
        <taxon>Eumalacostraca</taxon>
        <taxon>Eucarida</taxon>
        <taxon>Decapoda</taxon>
        <taxon>Pleocyemata</taxon>
        <taxon>Brachyura</taxon>
        <taxon>Eubrachyura</taxon>
        <taxon>Portunoidea</taxon>
        <taxon>Portunidae</taxon>
        <taxon>Portuninae</taxon>
        <taxon>Portunus</taxon>
    </lineage>
</organism>
<keyword evidence="3" id="KW-1185">Reference proteome</keyword>
<evidence type="ECO:0000256" key="1">
    <source>
        <dbReference type="SAM" id="Phobius"/>
    </source>
</evidence>
<reference evidence="2 3" key="1">
    <citation type="submission" date="2019-05" db="EMBL/GenBank/DDBJ databases">
        <title>Another draft genome of Portunus trituberculatus and its Hox gene families provides insights of decapod evolution.</title>
        <authorList>
            <person name="Jeong J.-H."/>
            <person name="Song I."/>
            <person name="Kim S."/>
            <person name="Choi T."/>
            <person name="Kim D."/>
            <person name="Ryu S."/>
            <person name="Kim W."/>
        </authorList>
    </citation>
    <scope>NUCLEOTIDE SEQUENCE [LARGE SCALE GENOMIC DNA]</scope>
    <source>
        <tissue evidence="2">Muscle</tissue>
    </source>
</reference>
<comment type="caution">
    <text evidence="2">The sequence shown here is derived from an EMBL/GenBank/DDBJ whole genome shotgun (WGS) entry which is preliminary data.</text>
</comment>
<keyword evidence="1" id="KW-0812">Transmembrane</keyword>
<protein>
    <submittedName>
        <fullName evidence="2">Calcium/calmodulin-dependent protein kinase type II alpha chain</fullName>
    </submittedName>
</protein>
<keyword evidence="2" id="KW-0418">Kinase</keyword>
<keyword evidence="2" id="KW-0808">Transferase</keyword>
<feature type="transmembrane region" description="Helical" evidence="1">
    <location>
        <begin position="36"/>
        <end position="55"/>
    </location>
</feature>
<evidence type="ECO:0000313" key="3">
    <source>
        <dbReference type="Proteomes" id="UP000324222"/>
    </source>
</evidence>
<dbReference type="Gene3D" id="6.10.140.620">
    <property type="match status" value="1"/>
</dbReference>